<dbReference type="AlphaFoldDB" id="A0AAW1V9G6"/>
<reference evidence="3 4" key="1">
    <citation type="submission" date="2023-03" db="EMBL/GenBank/DDBJ databases">
        <title>Genome insight into feeding habits of ladybird beetles.</title>
        <authorList>
            <person name="Li H.-S."/>
            <person name="Huang Y.-H."/>
            <person name="Pang H."/>
        </authorList>
    </citation>
    <scope>NUCLEOTIDE SEQUENCE [LARGE SCALE GENOMIC DNA]</scope>
    <source>
        <strain evidence="3">SYSU_2023b</strain>
        <tissue evidence="3">Whole body</tissue>
    </source>
</reference>
<dbReference type="Gene3D" id="1.10.238.20">
    <property type="entry name" value="Pheromone/general odorant binding protein domain"/>
    <property type="match status" value="1"/>
</dbReference>
<accession>A0AAW1V9G6</accession>
<comment type="caution">
    <text evidence="3">The sequence shown here is derived from an EMBL/GenBank/DDBJ whole genome shotgun (WGS) entry which is preliminary data.</text>
</comment>
<dbReference type="PANTHER" id="PTHR11857:SF48">
    <property type="entry name" value="GENERAL ODORANT-BINDING PROTEIN 57C-RELATED"/>
    <property type="match status" value="1"/>
</dbReference>
<dbReference type="Proteomes" id="UP001431783">
    <property type="component" value="Unassembled WGS sequence"/>
</dbReference>
<name>A0AAW1V9G6_9CUCU</name>
<dbReference type="PANTHER" id="PTHR11857">
    <property type="entry name" value="ODORANT BINDING PROTEIN-RELATED"/>
    <property type="match status" value="1"/>
</dbReference>
<dbReference type="InterPro" id="IPR036728">
    <property type="entry name" value="PBP_GOBP_sf"/>
</dbReference>
<dbReference type="EMBL" id="JARQZJ010000134">
    <property type="protein sequence ID" value="KAK9892347.1"/>
    <property type="molecule type" value="Genomic_DNA"/>
</dbReference>
<dbReference type="Pfam" id="PF01395">
    <property type="entry name" value="PBP_GOBP"/>
    <property type="match status" value="1"/>
</dbReference>
<organism evidence="3 4">
    <name type="scientific">Henosepilachna vigintioctopunctata</name>
    <dbReference type="NCBI Taxonomy" id="420089"/>
    <lineage>
        <taxon>Eukaryota</taxon>
        <taxon>Metazoa</taxon>
        <taxon>Ecdysozoa</taxon>
        <taxon>Arthropoda</taxon>
        <taxon>Hexapoda</taxon>
        <taxon>Insecta</taxon>
        <taxon>Pterygota</taxon>
        <taxon>Neoptera</taxon>
        <taxon>Endopterygota</taxon>
        <taxon>Coleoptera</taxon>
        <taxon>Polyphaga</taxon>
        <taxon>Cucujiformia</taxon>
        <taxon>Coccinelloidea</taxon>
        <taxon>Coccinellidae</taxon>
        <taxon>Epilachninae</taxon>
        <taxon>Epilachnini</taxon>
        <taxon>Henosepilachna</taxon>
    </lineage>
</organism>
<dbReference type="GO" id="GO:0005549">
    <property type="term" value="F:odorant binding"/>
    <property type="evidence" value="ECO:0007669"/>
    <property type="project" value="InterPro"/>
</dbReference>
<dbReference type="SUPFAM" id="SSF47565">
    <property type="entry name" value="Insect pheromone/odorant-binding proteins"/>
    <property type="match status" value="1"/>
</dbReference>
<gene>
    <name evidence="3" type="ORF">WA026_019801</name>
</gene>
<protein>
    <submittedName>
        <fullName evidence="3">Uncharacterized protein</fullName>
    </submittedName>
</protein>
<dbReference type="InterPro" id="IPR006170">
    <property type="entry name" value="PBP/GOBP"/>
</dbReference>
<evidence type="ECO:0000256" key="1">
    <source>
        <dbReference type="ARBA" id="ARBA00022729"/>
    </source>
</evidence>
<dbReference type="CDD" id="cd23992">
    <property type="entry name" value="PBP_GOBP"/>
    <property type="match status" value="1"/>
</dbReference>
<proteinExistence type="predicted"/>
<feature type="chain" id="PRO_5043878512" evidence="2">
    <location>
        <begin position="19"/>
        <end position="129"/>
    </location>
</feature>
<keyword evidence="4" id="KW-1185">Reference proteome</keyword>
<evidence type="ECO:0000313" key="3">
    <source>
        <dbReference type="EMBL" id="KAK9892347.1"/>
    </source>
</evidence>
<feature type="signal peptide" evidence="2">
    <location>
        <begin position="1"/>
        <end position="18"/>
    </location>
</feature>
<evidence type="ECO:0000256" key="2">
    <source>
        <dbReference type="SAM" id="SignalP"/>
    </source>
</evidence>
<dbReference type="GO" id="GO:0007608">
    <property type="term" value="P:sensory perception of smell"/>
    <property type="evidence" value="ECO:0007669"/>
    <property type="project" value="TreeGrafter"/>
</dbReference>
<dbReference type="GO" id="GO:0005615">
    <property type="term" value="C:extracellular space"/>
    <property type="evidence" value="ECO:0007669"/>
    <property type="project" value="TreeGrafter"/>
</dbReference>
<evidence type="ECO:0000313" key="4">
    <source>
        <dbReference type="Proteomes" id="UP001431783"/>
    </source>
</evidence>
<sequence length="129" mass="14924">MYSLKTLVCFFLIGAIYAEQELSEEEKKALRLLIECSKKWDISEEEFKNMDQWVESPTEKMLCFMKCTAEKDGTLDEAGNVQMKNIDGIIAMMKMKSDDEINIKECIRKVSKVETCADFRNITECVLNN</sequence>
<keyword evidence="1 2" id="KW-0732">Signal</keyword>